<name>A0ABT8ETT8_9ACTN</name>
<organism evidence="2 3">
    <name type="scientific">Nocardioides abyssi</name>
    <dbReference type="NCBI Taxonomy" id="3058370"/>
    <lineage>
        <taxon>Bacteria</taxon>
        <taxon>Bacillati</taxon>
        <taxon>Actinomycetota</taxon>
        <taxon>Actinomycetes</taxon>
        <taxon>Propionibacteriales</taxon>
        <taxon>Nocardioidaceae</taxon>
        <taxon>Nocardioides</taxon>
    </lineage>
</organism>
<evidence type="ECO:0000313" key="3">
    <source>
        <dbReference type="Proteomes" id="UP001168537"/>
    </source>
</evidence>
<sequence>MSDDPEQLHSRLTSGDAARVVALGSDLGDQSRAVDAATAVLTAGMHTPVWHAGLARIGFLIRGQQAFLAACTASWRLYRTSHVVTTVGDQYAQVCAQADSLIRPWRRRDGSLTPEEVDALRDAVSRSLRLLTLLWSLRLLAARSDLDDTDPELERWFEDGAVQDYWYYVRTGAGRGPRIPDVLLSGDDDGFAPQGLAHDPGSGSWLMTSYAGPDDSESQLTVLDERTGEKTGEVRLSGPGGSGSPHHSGGVAVDGRWAYVVSSEESGSYVYRYDLQTLRDARPGQQVDADAKIAVAGSSYATVAEGKLWLGNWKNGELYPYDLSDVRSAANGSRPDPPDHLPAPEGSNGVVVQGDRLVFAVNNGRHEESQLVTTDRDGNEVNTFDVGNLVEEIHLLDGRIYALNESGAQPYSPLDDGTKDPEDLWAQTHLLSLPAGLVTGEVDVEPPTLREAQREFARATDSLERITGAVRRLELPARLLGEVPAADPFATAVTTEVDRTGLALDAGVDAATGASTGLGRTADEYDTADTSGATVLDLITGRLG</sequence>
<reference evidence="2" key="1">
    <citation type="submission" date="2023-06" db="EMBL/GenBank/DDBJ databases">
        <title>Draft genome sequence of Nocardioides sp. SOB72.</title>
        <authorList>
            <person name="Zhang G."/>
        </authorList>
    </citation>
    <scope>NUCLEOTIDE SEQUENCE</scope>
    <source>
        <strain evidence="2">SOB72</strain>
    </source>
</reference>
<dbReference type="RefSeq" id="WP_300960426.1">
    <property type="nucleotide sequence ID" value="NZ_JAUHJR010000003.1"/>
</dbReference>
<protein>
    <submittedName>
        <fullName evidence="2">Uncharacterized protein</fullName>
    </submittedName>
</protein>
<feature type="region of interest" description="Disordered" evidence="1">
    <location>
        <begin position="329"/>
        <end position="348"/>
    </location>
</feature>
<dbReference type="EMBL" id="JAUHJR010000003">
    <property type="protein sequence ID" value="MDN4161519.1"/>
    <property type="molecule type" value="Genomic_DNA"/>
</dbReference>
<proteinExistence type="predicted"/>
<gene>
    <name evidence="2" type="ORF">QWY29_09170</name>
</gene>
<dbReference type="SUPFAM" id="SSF75011">
    <property type="entry name" value="3-carboxy-cis,cis-mucoante lactonizing enzyme"/>
    <property type="match status" value="1"/>
</dbReference>
<comment type="caution">
    <text evidence="2">The sequence shown here is derived from an EMBL/GenBank/DDBJ whole genome shotgun (WGS) entry which is preliminary data.</text>
</comment>
<accession>A0ABT8ETT8</accession>
<keyword evidence="3" id="KW-1185">Reference proteome</keyword>
<evidence type="ECO:0000256" key="1">
    <source>
        <dbReference type="SAM" id="MobiDB-lite"/>
    </source>
</evidence>
<dbReference type="Proteomes" id="UP001168537">
    <property type="component" value="Unassembled WGS sequence"/>
</dbReference>
<evidence type="ECO:0000313" key="2">
    <source>
        <dbReference type="EMBL" id="MDN4161519.1"/>
    </source>
</evidence>